<name>A0ABV6FTK1_9BACT</name>
<dbReference type="EMBL" id="JBHLWI010000029">
    <property type="protein sequence ID" value="MFC0263209.1"/>
    <property type="molecule type" value="Genomic_DNA"/>
</dbReference>
<dbReference type="Proteomes" id="UP001589797">
    <property type="component" value="Unassembled WGS sequence"/>
</dbReference>
<reference evidence="1 2" key="1">
    <citation type="submission" date="2024-09" db="EMBL/GenBank/DDBJ databases">
        <authorList>
            <person name="Sun Q."/>
            <person name="Mori K."/>
        </authorList>
    </citation>
    <scope>NUCLEOTIDE SEQUENCE [LARGE SCALE GENOMIC DNA]</scope>
    <source>
        <strain evidence="1 2">CCM 7650</strain>
    </source>
</reference>
<protein>
    <submittedName>
        <fullName evidence="1">Bifunctional isocitrate dehydrogenase kinase/phosphatase</fullName>
    </submittedName>
</protein>
<keyword evidence="1" id="KW-0418">Kinase</keyword>
<organism evidence="1 2">
    <name type="scientific">Fontibacter flavus</name>
    <dbReference type="NCBI Taxonomy" id="654838"/>
    <lineage>
        <taxon>Bacteria</taxon>
        <taxon>Pseudomonadati</taxon>
        <taxon>Bacteroidota</taxon>
        <taxon>Cytophagia</taxon>
        <taxon>Cytophagales</taxon>
        <taxon>Cyclobacteriaceae</taxon>
        <taxon>Fontibacter</taxon>
    </lineage>
</organism>
<dbReference type="GO" id="GO:0016301">
    <property type="term" value="F:kinase activity"/>
    <property type="evidence" value="ECO:0007669"/>
    <property type="project" value="UniProtKB-KW"/>
</dbReference>
<keyword evidence="1" id="KW-0808">Transferase</keyword>
<gene>
    <name evidence="1" type="ORF">ACFFIP_10985</name>
</gene>
<proteinExistence type="predicted"/>
<evidence type="ECO:0000313" key="2">
    <source>
        <dbReference type="Proteomes" id="UP001589797"/>
    </source>
</evidence>
<evidence type="ECO:0000313" key="1">
    <source>
        <dbReference type="EMBL" id="MFC0263209.1"/>
    </source>
</evidence>
<keyword evidence="2" id="KW-1185">Reference proteome</keyword>
<accession>A0ABV6FTK1</accession>
<comment type="caution">
    <text evidence="1">The sequence shown here is derived from an EMBL/GenBank/DDBJ whole genome shotgun (WGS) entry which is preliminary data.</text>
</comment>
<sequence length="222" mass="25167">MKRFNSLLFSIPIVALISVNTSSCSSEKKSAESVSETVESVSDEELVLVETGVQQLADWVQFWKSNASTFNPSLFTLERVEDFEVLEWPEENPIGPNSPLFSYLLPQPEGEGTVDIYSYKVFIPAEGKPGFNPDSEVIYFKENGLRERLLFIGPSGGFEDAIWVSPDHLLVAGFFEEERGTTPKIWLIDTELKQYSVFKHPLYTTNYAKDGYLRKKLSNIDF</sequence>
<dbReference type="RefSeq" id="WP_382387682.1">
    <property type="nucleotide sequence ID" value="NZ_JBHLWI010000029.1"/>
</dbReference>